<evidence type="ECO:0000256" key="3">
    <source>
        <dbReference type="ARBA" id="ARBA00008655"/>
    </source>
</evidence>
<keyword evidence="11" id="KW-1208">Phospholipid metabolism</keyword>
<evidence type="ECO:0000313" key="16">
    <source>
        <dbReference type="EMBL" id="KAF7278872.1"/>
    </source>
</evidence>
<keyword evidence="17" id="KW-1185">Reference proteome</keyword>
<reference evidence="16" key="1">
    <citation type="submission" date="2020-08" db="EMBL/GenBank/DDBJ databases">
        <title>Genome sequencing and assembly of the red palm weevil Rhynchophorus ferrugineus.</title>
        <authorList>
            <person name="Dias G.B."/>
            <person name="Bergman C.M."/>
            <person name="Manee M."/>
        </authorList>
    </citation>
    <scope>NUCLEOTIDE SEQUENCE</scope>
    <source>
        <strain evidence="16">AA-2017</strain>
        <tissue evidence="16">Whole larva</tissue>
    </source>
</reference>
<evidence type="ECO:0000256" key="11">
    <source>
        <dbReference type="ARBA" id="ARBA00023264"/>
    </source>
</evidence>
<evidence type="ECO:0000256" key="13">
    <source>
        <dbReference type="ARBA" id="ARBA00025707"/>
    </source>
</evidence>
<proteinExistence type="inferred from homology"/>
<dbReference type="Proteomes" id="UP000625711">
    <property type="component" value="Unassembled WGS sequence"/>
</dbReference>
<name>A0A834IH03_RHYFE</name>
<sequence length="578" mass="65967">MALLATGLNFLSSILLVPFMMLLLSIIFLASIGKSLGVRRLYVKVLLMIFEYGRKDIELAQNEKRKNKTDSEDEGYSEGVIESEVITKNQSNTPLKDALKPNGLTNGHVKNGGNNLISREDRHILLPDPVNVPIVDEKSEEHISDDEIKERKVQEKISNFQLNTILDYTKAGMEAIIEDQVTSRFEAEELKNWNLLIRTNRGYEFISWKLTFIWLCGFFVRYFLLLPLRIIICFCGVMLLLITSPIVGTLPAGGLKRWLSNRIYLISSRVMIRSGSAVIRIHNKRWRPANGSICVANHTTPMDTTILSTDNCYSMVQWLTICTALVGYIPPGDFKRLVNKYVAIMCFGVLSRSISSVITYHNVENRPKEGGICVANHTSPIDVLTLMCDNCYSLIGQRHGGFLGILQRALARASPHIWFERSEVRDKKFVIKRLKEHTSDPKNPPILIFPEGTCINNTSVMQFKKGSFEVGTVIYPVAIKYDARFGDAFWNSSKYSMLHYLYMMMTSWAIVCDVWYLPPMQKKEGESSIDFANRVKSAIAKQGGLVDLVWDGQLKRYKAKKEWKERQQEEFSKRLKME</sequence>
<dbReference type="GO" id="GO:0005783">
    <property type="term" value="C:endoplasmic reticulum"/>
    <property type="evidence" value="ECO:0007669"/>
    <property type="project" value="TreeGrafter"/>
</dbReference>
<organism evidence="16 17">
    <name type="scientific">Rhynchophorus ferrugineus</name>
    <name type="common">Red palm weevil</name>
    <name type="synonym">Curculio ferrugineus</name>
    <dbReference type="NCBI Taxonomy" id="354439"/>
    <lineage>
        <taxon>Eukaryota</taxon>
        <taxon>Metazoa</taxon>
        <taxon>Ecdysozoa</taxon>
        <taxon>Arthropoda</taxon>
        <taxon>Hexapoda</taxon>
        <taxon>Insecta</taxon>
        <taxon>Pterygota</taxon>
        <taxon>Neoptera</taxon>
        <taxon>Endopterygota</taxon>
        <taxon>Coleoptera</taxon>
        <taxon>Polyphaga</taxon>
        <taxon>Cucujiformia</taxon>
        <taxon>Curculionidae</taxon>
        <taxon>Dryophthorinae</taxon>
        <taxon>Rhynchophorus</taxon>
    </lineage>
</organism>
<keyword evidence="10" id="KW-0594">Phospholipid biosynthesis</keyword>
<accession>A0A834IH03</accession>
<comment type="pathway">
    <text evidence="2">Lipid metabolism.</text>
</comment>
<evidence type="ECO:0000256" key="12">
    <source>
        <dbReference type="ARBA" id="ARBA00023315"/>
    </source>
</evidence>
<dbReference type="EMBL" id="JAACXV010000383">
    <property type="protein sequence ID" value="KAF7278872.1"/>
    <property type="molecule type" value="Genomic_DNA"/>
</dbReference>
<keyword evidence="8" id="KW-0443">Lipid metabolism</keyword>
<comment type="subcellular location">
    <subcellularLocation>
        <location evidence="1">Membrane</location>
    </subcellularLocation>
</comment>
<protein>
    <recommendedName>
        <fullName evidence="15">Phospholipid/glycerol acyltransferase domain-containing protein</fullName>
    </recommendedName>
</protein>
<comment type="pathway">
    <text evidence="13">Phospholipid metabolism.</text>
</comment>
<dbReference type="GO" id="GO:0004366">
    <property type="term" value="F:glycerol-3-phosphate O-acyltransferase activity"/>
    <property type="evidence" value="ECO:0007669"/>
    <property type="project" value="TreeGrafter"/>
</dbReference>
<evidence type="ECO:0000256" key="7">
    <source>
        <dbReference type="ARBA" id="ARBA00022989"/>
    </source>
</evidence>
<evidence type="ECO:0000256" key="2">
    <source>
        <dbReference type="ARBA" id="ARBA00005189"/>
    </source>
</evidence>
<dbReference type="GO" id="GO:0019432">
    <property type="term" value="P:triglyceride biosynthetic process"/>
    <property type="evidence" value="ECO:0007669"/>
    <property type="project" value="TreeGrafter"/>
</dbReference>
<keyword evidence="7 14" id="KW-1133">Transmembrane helix</keyword>
<dbReference type="Pfam" id="PF01553">
    <property type="entry name" value="Acyltransferase"/>
    <property type="match status" value="1"/>
</dbReference>
<keyword evidence="5" id="KW-0808">Transferase</keyword>
<evidence type="ECO:0000256" key="14">
    <source>
        <dbReference type="SAM" id="Phobius"/>
    </source>
</evidence>
<dbReference type="AlphaFoldDB" id="A0A834IH03"/>
<feature type="domain" description="Phospholipid/glycerol acyltransferase" evidence="15">
    <location>
        <begin position="371"/>
        <end position="482"/>
    </location>
</feature>
<dbReference type="SUPFAM" id="SSF69593">
    <property type="entry name" value="Glycerol-3-phosphate (1)-acyltransferase"/>
    <property type="match status" value="1"/>
</dbReference>
<evidence type="ECO:0000256" key="8">
    <source>
        <dbReference type="ARBA" id="ARBA00023098"/>
    </source>
</evidence>
<keyword evidence="6 14" id="KW-0812">Transmembrane</keyword>
<dbReference type="PANTHER" id="PTHR23063">
    <property type="entry name" value="PHOSPHOLIPID ACYLTRANSFERASE"/>
    <property type="match status" value="1"/>
</dbReference>
<dbReference type="OrthoDB" id="10051137at2759"/>
<dbReference type="SMART" id="SM00563">
    <property type="entry name" value="PlsC"/>
    <property type="match status" value="1"/>
</dbReference>
<evidence type="ECO:0000256" key="9">
    <source>
        <dbReference type="ARBA" id="ARBA00023136"/>
    </source>
</evidence>
<evidence type="ECO:0000256" key="10">
    <source>
        <dbReference type="ARBA" id="ARBA00023209"/>
    </source>
</evidence>
<evidence type="ECO:0000313" key="17">
    <source>
        <dbReference type="Proteomes" id="UP000625711"/>
    </source>
</evidence>
<keyword evidence="12" id="KW-0012">Acyltransferase</keyword>
<evidence type="ECO:0000256" key="6">
    <source>
        <dbReference type="ARBA" id="ARBA00022692"/>
    </source>
</evidence>
<dbReference type="InterPro" id="IPR002123">
    <property type="entry name" value="Plipid/glycerol_acylTrfase"/>
</dbReference>
<feature type="transmembrane region" description="Helical" evidence="14">
    <location>
        <begin position="205"/>
        <end position="224"/>
    </location>
</feature>
<dbReference type="GO" id="GO:0008654">
    <property type="term" value="P:phospholipid biosynthetic process"/>
    <property type="evidence" value="ECO:0007669"/>
    <property type="project" value="UniProtKB-KW"/>
</dbReference>
<comment type="similarity">
    <text evidence="3">Belongs to the 1-acyl-sn-glycerol-3-phosphate acyltransferase family.</text>
</comment>
<dbReference type="PANTHER" id="PTHR23063:SF2">
    <property type="entry name" value="GLYCEROL-3-PHOSPHATE ACYLTRANSFERASE 4, ISOFORM D-RELATED"/>
    <property type="match status" value="1"/>
</dbReference>
<comment type="caution">
    <text evidence="16">The sequence shown here is derived from an EMBL/GenBank/DDBJ whole genome shotgun (WGS) entry which is preliminary data.</text>
</comment>
<dbReference type="CDD" id="cd07991">
    <property type="entry name" value="LPLAT_LPCAT1-like"/>
    <property type="match status" value="1"/>
</dbReference>
<gene>
    <name evidence="16" type="ORF">GWI33_007880</name>
</gene>
<keyword evidence="9 14" id="KW-0472">Membrane</keyword>
<dbReference type="GO" id="GO:0016020">
    <property type="term" value="C:membrane"/>
    <property type="evidence" value="ECO:0007669"/>
    <property type="project" value="UniProtKB-SubCell"/>
</dbReference>
<evidence type="ECO:0000259" key="15">
    <source>
        <dbReference type="SMART" id="SM00563"/>
    </source>
</evidence>
<evidence type="ECO:0000256" key="1">
    <source>
        <dbReference type="ARBA" id="ARBA00004370"/>
    </source>
</evidence>
<evidence type="ECO:0000256" key="4">
    <source>
        <dbReference type="ARBA" id="ARBA00022516"/>
    </source>
</evidence>
<feature type="transmembrane region" description="Helical" evidence="14">
    <location>
        <begin position="12"/>
        <end position="32"/>
    </location>
</feature>
<evidence type="ECO:0000256" key="5">
    <source>
        <dbReference type="ARBA" id="ARBA00022679"/>
    </source>
</evidence>
<dbReference type="InterPro" id="IPR045252">
    <property type="entry name" value="LPCAT1-like"/>
</dbReference>
<keyword evidence="4" id="KW-0444">Lipid biosynthesis</keyword>